<keyword evidence="1" id="KW-0812">Transmembrane</keyword>
<feature type="transmembrane region" description="Helical" evidence="1">
    <location>
        <begin position="63"/>
        <end position="88"/>
    </location>
</feature>
<dbReference type="GO" id="GO:0008324">
    <property type="term" value="F:monoatomic cation transmembrane transporter activity"/>
    <property type="evidence" value="ECO:0007669"/>
    <property type="project" value="InterPro"/>
</dbReference>
<dbReference type="GeneID" id="92841939"/>
<gene>
    <name evidence="3" type="ORF">HF838_10390</name>
</gene>
<reference evidence="3 4" key="1">
    <citation type="submission" date="2020-04" db="EMBL/GenBank/DDBJ databases">
        <authorList>
            <person name="Hitch T.C.A."/>
            <person name="Wylensek D."/>
            <person name="Clavel T."/>
        </authorList>
    </citation>
    <scope>NUCLEOTIDE SEQUENCE [LARGE SCALE GENOMIC DNA]</scope>
    <source>
        <strain evidence="3 4">WB01_D5_05</strain>
    </source>
</reference>
<organism evidence="3 4">
    <name type="scientific">Aneurinibacillus aneurinilyticus</name>
    <name type="common">Bacillus aneurinolyticus</name>
    <dbReference type="NCBI Taxonomy" id="1391"/>
    <lineage>
        <taxon>Bacteria</taxon>
        <taxon>Bacillati</taxon>
        <taxon>Bacillota</taxon>
        <taxon>Bacilli</taxon>
        <taxon>Bacillales</taxon>
        <taxon>Paenibacillaceae</taxon>
        <taxon>Aneurinibacillus group</taxon>
        <taxon>Aneurinibacillus</taxon>
    </lineage>
</organism>
<dbReference type="Gene3D" id="3.30.70.1450">
    <property type="entry name" value="Regulator of K+ conductance, C-terminal domain"/>
    <property type="match status" value="1"/>
</dbReference>
<keyword evidence="1" id="KW-0472">Membrane</keyword>
<evidence type="ECO:0000313" key="4">
    <source>
        <dbReference type="Proteomes" id="UP000561326"/>
    </source>
</evidence>
<proteinExistence type="predicted"/>
<dbReference type="Pfam" id="PF02080">
    <property type="entry name" value="TrkA_C"/>
    <property type="match status" value="1"/>
</dbReference>
<dbReference type="EMBL" id="JABAGO010000016">
    <property type="protein sequence ID" value="NME98668.1"/>
    <property type="molecule type" value="Genomic_DNA"/>
</dbReference>
<feature type="transmembrane region" description="Helical" evidence="1">
    <location>
        <begin position="100"/>
        <end position="121"/>
    </location>
</feature>
<sequence length="225" mass="25329">MSAVFFILYIILILLIIEISTMLLQATGLRREIAMFQAISLLTGTGYTTTESELITAHPFRRLIASFLIIFGTISFAVILSFVISFFVGSTMYFSDLGMGLGVLIFVLFLLRIPAVHRLLVKAVNRRFEKYHRRNSFSEGVFHQGGSDVMRQFHVTEAHIGIVNIPLKELNLAQQDVKIMSIRRDGHIIKYPTGSTIIQPGDIVRVYGDAENVRRFFILSGGITN</sequence>
<feature type="transmembrane region" description="Helical" evidence="1">
    <location>
        <begin position="6"/>
        <end position="26"/>
    </location>
</feature>
<keyword evidence="1" id="KW-1133">Transmembrane helix</keyword>
<dbReference type="InterPro" id="IPR006037">
    <property type="entry name" value="RCK_C"/>
</dbReference>
<dbReference type="InterPro" id="IPR036721">
    <property type="entry name" value="RCK_C_sf"/>
</dbReference>
<dbReference type="RefSeq" id="WP_051354644.1">
    <property type="nucleotide sequence ID" value="NZ_CABKST010000142.1"/>
</dbReference>
<dbReference type="GO" id="GO:0006813">
    <property type="term" value="P:potassium ion transport"/>
    <property type="evidence" value="ECO:0007669"/>
    <property type="project" value="InterPro"/>
</dbReference>
<feature type="domain" description="RCK C-terminal" evidence="2">
    <location>
        <begin position="137"/>
        <end position="222"/>
    </location>
</feature>
<dbReference type="SUPFAM" id="SSF116726">
    <property type="entry name" value="TrkA C-terminal domain-like"/>
    <property type="match status" value="1"/>
</dbReference>
<comment type="caution">
    <text evidence="3">The sequence shown here is derived from an EMBL/GenBank/DDBJ whole genome shotgun (WGS) entry which is preliminary data.</text>
</comment>
<dbReference type="Proteomes" id="UP000561326">
    <property type="component" value="Unassembled WGS sequence"/>
</dbReference>
<name>A0A848CU41_ANEAE</name>
<dbReference type="PROSITE" id="PS51202">
    <property type="entry name" value="RCK_C"/>
    <property type="match status" value="1"/>
</dbReference>
<accession>A0A848CU41</accession>
<protein>
    <recommendedName>
        <fullName evidence="2">RCK C-terminal domain-containing protein</fullName>
    </recommendedName>
</protein>
<evidence type="ECO:0000259" key="2">
    <source>
        <dbReference type="PROSITE" id="PS51202"/>
    </source>
</evidence>
<evidence type="ECO:0000256" key="1">
    <source>
        <dbReference type="SAM" id="Phobius"/>
    </source>
</evidence>
<dbReference type="AlphaFoldDB" id="A0A848CU41"/>
<evidence type="ECO:0000313" key="3">
    <source>
        <dbReference type="EMBL" id="NME98668.1"/>
    </source>
</evidence>
<dbReference type="OrthoDB" id="369355at2"/>